<dbReference type="Gene3D" id="3.90.228.10">
    <property type="match status" value="1"/>
</dbReference>
<dbReference type="EC" id="2.4.2.-" evidence="1"/>
<dbReference type="EMBL" id="CAJNNV010015003">
    <property type="protein sequence ID" value="CAE8603067.1"/>
    <property type="molecule type" value="Genomic_DNA"/>
</dbReference>
<keyword evidence="1" id="KW-0520">NAD</keyword>
<dbReference type="SUPFAM" id="SSF56399">
    <property type="entry name" value="ADP-ribosylation"/>
    <property type="match status" value="1"/>
</dbReference>
<reference evidence="3" key="1">
    <citation type="submission" date="2021-02" db="EMBL/GenBank/DDBJ databases">
        <authorList>
            <person name="Dougan E. K."/>
            <person name="Rhodes N."/>
            <person name="Thang M."/>
            <person name="Chan C."/>
        </authorList>
    </citation>
    <scope>NUCLEOTIDE SEQUENCE</scope>
</reference>
<dbReference type="InterPro" id="IPR051712">
    <property type="entry name" value="ARTD-AVP"/>
</dbReference>
<dbReference type="InterPro" id="IPR012317">
    <property type="entry name" value="Poly(ADP-ribose)pol_cat_dom"/>
</dbReference>
<dbReference type="OrthoDB" id="430820at2759"/>
<gene>
    <name evidence="3" type="ORF">PGLA1383_LOCUS21287</name>
</gene>
<protein>
    <recommendedName>
        <fullName evidence="1">Poly [ADP-ribose] polymerase</fullName>
        <shortName evidence="1">PARP</shortName>
        <ecNumber evidence="1">2.4.2.-</ecNumber>
    </recommendedName>
</protein>
<evidence type="ECO:0000313" key="4">
    <source>
        <dbReference type="Proteomes" id="UP000654075"/>
    </source>
</evidence>
<proteinExistence type="predicted"/>
<organism evidence="3 4">
    <name type="scientific">Polarella glacialis</name>
    <name type="common">Dinoflagellate</name>
    <dbReference type="NCBI Taxonomy" id="89957"/>
    <lineage>
        <taxon>Eukaryota</taxon>
        <taxon>Sar</taxon>
        <taxon>Alveolata</taxon>
        <taxon>Dinophyceae</taxon>
        <taxon>Suessiales</taxon>
        <taxon>Suessiaceae</taxon>
        <taxon>Polarella</taxon>
    </lineage>
</organism>
<dbReference type="GO" id="GO:0003950">
    <property type="term" value="F:NAD+ poly-ADP-ribosyltransferase activity"/>
    <property type="evidence" value="ECO:0007669"/>
    <property type="project" value="UniProtKB-UniRule"/>
</dbReference>
<keyword evidence="1" id="KW-0328">Glycosyltransferase</keyword>
<comment type="caution">
    <text evidence="3">The sequence shown here is derived from an EMBL/GenBank/DDBJ whole genome shotgun (WGS) entry which is preliminary data.</text>
</comment>
<dbReference type="PANTHER" id="PTHR45740">
    <property type="entry name" value="POLY [ADP-RIBOSE] POLYMERASE"/>
    <property type="match status" value="1"/>
</dbReference>
<sequence>MWSTSTPLRCSSQCLDVVRNFVYTGSLDQESVMKLNISDQQELHGVATYLGMLYVQEWMKQFLHGATPEANEDVDHNRCEPPHCSREKMPDQGWRVIPVHHDDPVFKSLGRALVPEDPMTLGRGRDCHSWPPYSQLILQRAWRLEHRGLWRKFAAERSSLKELQATRLSKMPRVKVRQNLVQATQDLPLSVLKEVNEVHLLHGTKPETVLNILNDGLNERYSGGIFGSGSYLAEDSAKSDQYTTVDRTSSVDSTFQDLQKCLYGRDASRPNEVFYIVVCRALLGWFVRTSDGTTSLDHNGLGIWATRDKRELSSVPKLKPPVTFHSLQAETGGIVARHREYILTHSERIYPEYLIAYSRQ</sequence>
<dbReference type="AlphaFoldDB" id="A0A813EXV9"/>
<name>A0A813EXV9_POLGL</name>
<dbReference type="Proteomes" id="UP000654075">
    <property type="component" value="Unassembled WGS sequence"/>
</dbReference>
<dbReference type="GO" id="GO:1990404">
    <property type="term" value="F:NAD+-protein mono-ADP-ribosyltransferase activity"/>
    <property type="evidence" value="ECO:0007669"/>
    <property type="project" value="TreeGrafter"/>
</dbReference>
<dbReference type="GO" id="GO:0005634">
    <property type="term" value="C:nucleus"/>
    <property type="evidence" value="ECO:0007669"/>
    <property type="project" value="TreeGrafter"/>
</dbReference>
<dbReference type="PANTHER" id="PTHR45740:SF2">
    <property type="entry name" value="POLY [ADP-RIBOSE] POLYMERASE"/>
    <property type="match status" value="1"/>
</dbReference>
<accession>A0A813EXV9</accession>
<evidence type="ECO:0000313" key="3">
    <source>
        <dbReference type="EMBL" id="CAE8603067.1"/>
    </source>
</evidence>
<dbReference type="Pfam" id="PF00644">
    <property type="entry name" value="PARP"/>
    <property type="match status" value="1"/>
</dbReference>
<keyword evidence="1" id="KW-0808">Transferase</keyword>
<dbReference type="PROSITE" id="PS51059">
    <property type="entry name" value="PARP_CATALYTIC"/>
    <property type="match status" value="1"/>
</dbReference>
<evidence type="ECO:0000259" key="2">
    <source>
        <dbReference type="PROSITE" id="PS51059"/>
    </source>
</evidence>
<feature type="domain" description="PARP catalytic" evidence="2">
    <location>
        <begin position="97"/>
        <end position="360"/>
    </location>
</feature>
<evidence type="ECO:0000256" key="1">
    <source>
        <dbReference type="RuleBase" id="RU362114"/>
    </source>
</evidence>
<keyword evidence="4" id="KW-1185">Reference proteome</keyword>